<sequence>MAYNETTLVGTKQVDQQQHHEVVSPVHIHVEKEVVQNVSSNPSNTVQEEEVQIIGERSMRRRMELLLNKILKGGYFSLLMRFFMTFSYTKKQGLRTTIMWQ</sequence>
<keyword evidence="1" id="KW-1133">Transmembrane helix</keyword>
<dbReference type="Proteomes" id="UP000824120">
    <property type="component" value="Chromosome 9"/>
</dbReference>
<evidence type="ECO:0000313" key="3">
    <source>
        <dbReference type="Proteomes" id="UP000824120"/>
    </source>
</evidence>
<dbReference type="EMBL" id="JACXVP010000009">
    <property type="protein sequence ID" value="KAG5585440.1"/>
    <property type="molecule type" value="Genomic_DNA"/>
</dbReference>
<gene>
    <name evidence="2" type="ORF">H5410_045874</name>
</gene>
<evidence type="ECO:0000256" key="1">
    <source>
        <dbReference type="SAM" id="Phobius"/>
    </source>
</evidence>
<keyword evidence="3" id="KW-1185">Reference proteome</keyword>
<name>A0A9J5XEX2_SOLCO</name>
<proteinExistence type="predicted"/>
<keyword evidence="1" id="KW-0812">Transmembrane</keyword>
<evidence type="ECO:0000313" key="2">
    <source>
        <dbReference type="EMBL" id="KAG5585440.1"/>
    </source>
</evidence>
<reference evidence="2 3" key="1">
    <citation type="submission" date="2020-09" db="EMBL/GenBank/DDBJ databases">
        <title>De no assembly of potato wild relative species, Solanum commersonii.</title>
        <authorList>
            <person name="Cho K."/>
        </authorList>
    </citation>
    <scope>NUCLEOTIDE SEQUENCE [LARGE SCALE GENOMIC DNA]</scope>
    <source>
        <strain evidence="2">LZ3.2</strain>
        <tissue evidence="2">Leaf</tissue>
    </source>
</reference>
<keyword evidence="1" id="KW-0472">Membrane</keyword>
<accession>A0A9J5XEX2</accession>
<comment type="caution">
    <text evidence="2">The sequence shown here is derived from an EMBL/GenBank/DDBJ whole genome shotgun (WGS) entry which is preliminary data.</text>
</comment>
<organism evidence="2 3">
    <name type="scientific">Solanum commersonii</name>
    <name type="common">Commerson's wild potato</name>
    <name type="synonym">Commerson's nightshade</name>
    <dbReference type="NCBI Taxonomy" id="4109"/>
    <lineage>
        <taxon>Eukaryota</taxon>
        <taxon>Viridiplantae</taxon>
        <taxon>Streptophyta</taxon>
        <taxon>Embryophyta</taxon>
        <taxon>Tracheophyta</taxon>
        <taxon>Spermatophyta</taxon>
        <taxon>Magnoliopsida</taxon>
        <taxon>eudicotyledons</taxon>
        <taxon>Gunneridae</taxon>
        <taxon>Pentapetalae</taxon>
        <taxon>asterids</taxon>
        <taxon>lamiids</taxon>
        <taxon>Solanales</taxon>
        <taxon>Solanaceae</taxon>
        <taxon>Solanoideae</taxon>
        <taxon>Solaneae</taxon>
        <taxon>Solanum</taxon>
    </lineage>
</organism>
<protein>
    <submittedName>
        <fullName evidence="2">Uncharacterized protein</fullName>
    </submittedName>
</protein>
<feature type="transmembrane region" description="Helical" evidence="1">
    <location>
        <begin position="66"/>
        <end position="84"/>
    </location>
</feature>
<dbReference type="AlphaFoldDB" id="A0A9J5XEX2"/>